<dbReference type="PANTHER" id="PTHR33169">
    <property type="entry name" value="PADR-FAMILY TRANSCRIPTIONAL REGULATOR"/>
    <property type="match status" value="1"/>
</dbReference>
<dbReference type="Proteomes" id="UP000326464">
    <property type="component" value="Unassembled WGS sequence"/>
</dbReference>
<evidence type="ECO:0000313" key="3">
    <source>
        <dbReference type="Proteomes" id="UP000326464"/>
    </source>
</evidence>
<dbReference type="Pfam" id="PF03551">
    <property type="entry name" value="PadR"/>
    <property type="match status" value="1"/>
</dbReference>
<evidence type="ECO:0000259" key="1">
    <source>
        <dbReference type="Pfam" id="PF03551"/>
    </source>
</evidence>
<reference evidence="3" key="1">
    <citation type="submission" date="2019-07" db="EMBL/GenBank/DDBJ databases">
        <title>Arthrobacter KR32 sp. nov., isolated from mountain cheese made of cows milk.</title>
        <authorList>
            <person name="Flegler A."/>
        </authorList>
    </citation>
    <scope>NUCLEOTIDE SEQUENCE [LARGE SCALE GENOMIC DNA]</scope>
    <source>
        <strain evidence="3">KR32</strain>
    </source>
</reference>
<dbReference type="InterPro" id="IPR005149">
    <property type="entry name" value="Tscrpt_reg_PadR_N"/>
</dbReference>
<protein>
    <submittedName>
        <fullName evidence="2">PadR family transcriptional regulator</fullName>
    </submittedName>
</protein>
<dbReference type="InterPro" id="IPR036388">
    <property type="entry name" value="WH-like_DNA-bd_sf"/>
</dbReference>
<name>A0A7X1NSJ3_9MICC</name>
<keyword evidence="3" id="KW-1185">Reference proteome</keyword>
<dbReference type="Gene3D" id="1.10.10.10">
    <property type="entry name" value="Winged helix-like DNA-binding domain superfamily/Winged helix DNA-binding domain"/>
    <property type="match status" value="1"/>
</dbReference>
<feature type="domain" description="Transcription regulator PadR N-terminal" evidence="1">
    <location>
        <begin position="18"/>
        <end position="89"/>
    </location>
</feature>
<dbReference type="InterPro" id="IPR036390">
    <property type="entry name" value="WH_DNA-bd_sf"/>
</dbReference>
<comment type="caution">
    <text evidence="2">The sequence shown here is derived from an EMBL/GenBank/DDBJ whole genome shotgun (WGS) entry which is preliminary data.</text>
</comment>
<dbReference type="RefSeq" id="WP_152817094.1">
    <property type="nucleotide sequence ID" value="NZ_VJXX01000008.1"/>
</dbReference>
<sequence>MEMQWPLPWIRASLDLAVLGCVLEGPLHGYGIAVQLELRGFGRPKGGSLYPVLSRLEDTGYVQARWEQADTGPGRKSYSITHSGRQYLSDGLIKWQTLTEALSSGKDNRS</sequence>
<organism evidence="2 3">
    <name type="scientific">Arthrobacter bussei</name>
    <dbReference type="NCBI Taxonomy" id="2594179"/>
    <lineage>
        <taxon>Bacteria</taxon>
        <taxon>Bacillati</taxon>
        <taxon>Actinomycetota</taxon>
        <taxon>Actinomycetes</taxon>
        <taxon>Micrococcales</taxon>
        <taxon>Micrococcaceae</taxon>
        <taxon>Arthrobacter</taxon>
    </lineage>
</organism>
<dbReference type="EMBL" id="VJXX01000008">
    <property type="protein sequence ID" value="MPY12231.1"/>
    <property type="molecule type" value="Genomic_DNA"/>
</dbReference>
<dbReference type="PANTHER" id="PTHR33169:SF14">
    <property type="entry name" value="TRANSCRIPTIONAL REGULATOR RV3488"/>
    <property type="match status" value="1"/>
</dbReference>
<gene>
    <name evidence="2" type="ORF">FNH21_16175</name>
</gene>
<proteinExistence type="predicted"/>
<dbReference type="SUPFAM" id="SSF46785">
    <property type="entry name" value="Winged helix' DNA-binding domain"/>
    <property type="match status" value="1"/>
</dbReference>
<dbReference type="OrthoDB" id="122286at2"/>
<evidence type="ECO:0000313" key="2">
    <source>
        <dbReference type="EMBL" id="MPY12231.1"/>
    </source>
</evidence>
<dbReference type="InterPro" id="IPR052509">
    <property type="entry name" value="Metal_resp_DNA-bind_regulator"/>
</dbReference>
<accession>A0A7X1NSJ3</accession>
<dbReference type="AlphaFoldDB" id="A0A7X1NSJ3"/>